<dbReference type="PROSITE" id="PS50164">
    <property type="entry name" value="GIY_YIG"/>
    <property type="match status" value="1"/>
</dbReference>
<protein>
    <recommendedName>
        <fullName evidence="1">GIY-YIG domain-containing protein</fullName>
    </recommendedName>
</protein>
<gene>
    <name evidence="2" type="ORF">SAMN04489760_1632</name>
</gene>
<sequence>WGIFKWPQVGDFGWPPGRSGYSVSELVIGRFDTEGEAYAVESMLIHWVYGIENLTNEQSGHGSKSVRKKDDLASTLYPIHSSYVYILMDSRDASVFYVGKGKDSRAFQHEKEIQRGLIETEKQQRIESILRSGGTVIPIFLGYYRTERQALAVESTLIHLVYGRETLTNDQSGHGCLFIRPKGNYSNLQGIDEPELGYCERRAEDRERNNIIGFLSEIRDVVERECNFKFDGFDTHNPRHTYLYKIYKGVKFTIVSHHTSRRTAAVTIEAIDTQEVNKRRVRYICDNTNLEWKDGGRYGRIMPAKPYRMCL</sequence>
<evidence type="ECO:0000313" key="3">
    <source>
        <dbReference type="Proteomes" id="UP000198744"/>
    </source>
</evidence>
<dbReference type="InterPro" id="IPR000305">
    <property type="entry name" value="GIY-YIG_endonuc"/>
</dbReference>
<organism evidence="2 3">
    <name type="scientific">Syntrophus gentianae</name>
    <dbReference type="NCBI Taxonomy" id="43775"/>
    <lineage>
        <taxon>Bacteria</taxon>
        <taxon>Pseudomonadati</taxon>
        <taxon>Thermodesulfobacteriota</taxon>
        <taxon>Syntrophia</taxon>
        <taxon>Syntrophales</taxon>
        <taxon>Syntrophaceae</taxon>
        <taxon>Syntrophus</taxon>
    </lineage>
</organism>
<dbReference type="Proteomes" id="UP000198744">
    <property type="component" value="Unassembled WGS sequence"/>
</dbReference>
<evidence type="ECO:0000313" key="2">
    <source>
        <dbReference type="EMBL" id="SEM84035.1"/>
    </source>
</evidence>
<accession>A0A1H8BMF7</accession>
<proteinExistence type="predicted"/>
<dbReference type="AlphaFoldDB" id="A0A1H8BMF7"/>
<dbReference type="RefSeq" id="WP_217639043.1">
    <property type="nucleotide sequence ID" value="NZ_FOBS01000063.1"/>
</dbReference>
<dbReference type="CDD" id="cd10440">
    <property type="entry name" value="GIY-YIG_COG3680"/>
    <property type="match status" value="1"/>
</dbReference>
<dbReference type="Pfam" id="PF22945">
    <property type="entry name" value="LEM-3_GIY-YIG"/>
    <property type="match status" value="1"/>
</dbReference>
<feature type="domain" description="GIY-YIG" evidence="1">
    <location>
        <begin position="80"/>
        <end position="170"/>
    </location>
</feature>
<evidence type="ECO:0000259" key="1">
    <source>
        <dbReference type="PROSITE" id="PS50164"/>
    </source>
</evidence>
<dbReference type="EMBL" id="FOBS01000063">
    <property type="protein sequence ID" value="SEM84035.1"/>
    <property type="molecule type" value="Genomic_DNA"/>
</dbReference>
<feature type="non-terminal residue" evidence="2">
    <location>
        <position position="1"/>
    </location>
</feature>
<name>A0A1H8BMF7_9BACT</name>
<reference evidence="2 3" key="1">
    <citation type="submission" date="2016-10" db="EMBL/GenBank/DDBJ databases">
        <authorList>
            <person name="de Groot N.N."/>
        </authorList>
    </citation>
    <scope>NUCLEOTIDE SEQUENCE [LARGE SCALE GENOMIC DNA]</scope>
    <source>
        <strain evidence="2 3">DSM 8423</strain>
    </source>
</reference>
<keyword evidence="3" id="KW-1185">Reference proteome</keyword>